<dbReference type="Pfam" id="PF13927">
    <property type="entry name" value="Ig_3"/>
    <property type="match status" value="1"/>
</dbReference>
<dbReference type="InterPro" id="IPR036179">
    <property type="entry name" value="Ig-like_dom_sf"/>
</dbReference>
<evidence type="ECO:0000256" key="1">
    <source>
        <dbReference type="ARBA" id="ARBA00023157"/>
    </source>
</evidence>
<feature type="transmembrane region" description="Helical" evidence="2">
    <location>
        <begin position="323"/>
        <end position="341"/>
    </location>
</feature>
<feature type="domain" description="Ig-like" evidence="3">
    <location>
        <begin position="226"/>
        <end position="268"/>
    </location>
</feature>
<protein>
    <recommendedName>
        <fullName evidence="3">Ig-like domain-containing protein</fullName>
    </recommendedName>
</protein>
<feature type="transmembrane region" description="Helical" evidence="2">
    <location>
        <begin position="471"/>
        <end position="492"/>
    </location>
</feature>
<dbReference type="PROSITE" id="PS50835">
    <property type="entry name" value="IG_LIKE"/>
    <property type="match status" value="2"/>
</dbReference>
<sequence length="573" mass="64130">MLIHLCKLVFDTVSLYPSLINSISSCVAVTAVSLGTTPANRGTCESYIFDVRGKHLSEARHWSAPEVFGPRAHFSTSPPPAALVVRDVKRRDEGVYRCRVDFRNTQTTSFRYNFTVVVPPEKPVVVDRWGKVINTTTLGPHEEGQDVLLTCRVLGGRPEPSVRWLVNGVLVDEEYEHNTGDVIENRLLWPAIRRADYAAVFTCQAANSHLVPPKELSLVLDMFLRPLTVEIKKPAEIGEGGVLTAERRYEVTCESAGSRPPAVITWHKGKRLLKRITILQHATKFLISLRDVIVICVPRFDWSQWTAHNAGSLGRPRIALRQGVIAASGLLSWLYGVLSFIRNNSIRPVFFHNKNKTLTELQYNLYKLALINYLTVECRIDRNDPIQSYSEPRHKFVCCYPFHAFLSRELLRLTTKRLNLACIHLEDDTAEDKQTAFICETSHITGANAAPAGLSIFDLVSRDRRTYVQSLGSSPGFFPLCIVIIDGSIPIMAVQYNYFVGLEFSLVVLAINIYLKEDIQLSKVLIVNHYIRFAQTKINVKPTLIRNGKPSCAFPSCAPGWPAGAIGMTPGST</sequence>
<keyword evidence="2" id="KW-0812">Transmembrane</keyword>
<dbReference type="SUPFAM" id="SSF48726">
    <property type="entry name" value="Immunoglobulin"/>
    <property type="match status" value="2"/>
</dbReference>
<reference evidence="4 5" key="1">
    <citation type="submission" date="2024-06" db="EMBL/GenBank/DDBJ databases">
        <title>A chromosome-level genome assembly of beet webworm, Loxostege sticticalis.</title>
        <authorList>
            <person name="Zhang Y."/>
        </authorList>
    </citation>
    <scope>NUCLEOTIDE SEQUENCE [LARGE SCALE GENOMIC DNA]</scope>
    <source>
        <strain evidence="4">AQ028</strain>
        <tissue evidence="4">Male pupae</tissue>
    </source>
</reference>
<evidence type="ECO:0000313" key="4">
    <source>
        <dbReference type="EMBL" id="KAL0849658.1"/>
    </source>
</evidence>
<dbReference type="InterPro" id="IPR013783">
    <property type="entry name" value="Ig-like_fold"/>
</dbReference>
<feature type="transmembrane region" description="Helical" evidence="2">
    <location>
        <begin position="498"/>
        <end position="515"/>
    </location>
</feature>
<keyword evidence="2" id="KW-0472">Membrane</keyword>
<dbReference type="Gene3D" id="2.60.40.10">
    <property type="entry name" value="Immunoglobulins"/>
    <property type="match status" value="2"/>
</dbReference>
<dbReference type="PROSITE" id="PS51257">
    <property type="entry name" value="PROKAR_LIPOPROTEIN"/>
    <property type="match status" value="1"/>
</dbReference>
<name>A0ABD0TJZ6_LOXSC</name>
<dbReference type="InterPro" id="IPR003598">
    <property type="entry name" value="Ig_sub2"/>
</dbReference>
<keyword evidence="1" id="KW-1015">Disulfide bond</keyword>
<gene>
    <name evidence="4" type="ORF">ABMA28_013912</name>
</gene>
<accession>A0ABD0TJZ6</accession>
<dbReference type="PANTHER" id="PTHR23278">
    <property type="entry name" value="SIDESTEP PROTEIN"/>
    <property type="match status" value="1"/>
</dbReference>
<dbReference type="Pfam" id="PF08205">
    <property type="entry name" value="C2-set_2"/>
    <property type="match status" value="1"/>
</dbReference>
<dbReference type="Proteomes" id="UP001549921">
    <property type="component" value="Unassembled WGS sequence"/>
</dbReference>
<dbReference type="AlphaFoldDB" id="A0ABD0TJZ6"/>
<feature type="domain" description="Ig-like" evidence="3">
    <location>
        <begin position="123"/>
        <end position="217"/>
    </location>
</feature>
<dbReference type="InterPro" id="IPR007110">
    <property type="entry name" value="Ig-like_dom"/>
</dbReference>
<comment type="caution">
    <text evidence="4">The sequence shown here is derived from an EMBL/GenBank/DDBJ whole genome shotgun (WGS) entry which is preliminary data.</text>
</comment>
<evidence type="ECO:0000313" key="5">
    <source>
        <dbReference type="Proteomes" id="UP001549921"/>
    </source>
</evidence>
<dbReference type="EMBL" id="JBEDNZ010000004">
    <property type="protein sequence ID" value="KAL0849658.1"/>
    <property type="molecule type" value="Genomic_DNA"/>
</dbReference>
<evidence type="ECO:0000259" key="3">
    <source>
        <dbReference type="PROSITE" id="PS50835"/>
    </source>
</evidence>
<proteinExistence type="predicted"/>
<evidence type="ECO:0000256" key="2">
    <source>
        <dbReference type="SAM" id="Phobius"/>
    </source>
</evidence>
<keyword evidence="2" id="KW-1133">Transmembrane helix</keyword>
<organism evidence="4 5">
    <name type="scientific">Loxostege sticticalis</name>
    <name type="common">Beet webworm moth</name>
    <dbReference type="NCBI Taxonomy" id="481309"/>
    <lineage>
        <taxon>Eukaryota</taxon>
        <taxon>Metazoa</taxon>
        <taxon>Ecdysozoa</taxon>
        <taxon>Arthropoda</taxon>
        <taxon>Hexapoda</taxon>
        <taxon>Insecta</taxon>
        <taxon>Pterygota</taxon>
        <taxon>Neoptera</taxon>
        <taxon>Endopterygota</taxon>
        <taxon>Lepidoptera</taxon>
        <taxon>Glossata</taxon>
        <taxon>Ditrysia</taxon>
        <taxon>Pyraloidea</taxon>
        <taxon>Crambidae</taxon>
        <taxon>Pyraustinae</taxon>
        <taxon>Loxostege</taxon>
    </lineage>
</organism>
<dbReference type="InterPro" id="IPR013162">
    <property type="entry name" value="CD80_C2-set"/>
</dbReference>
<dbReference type="PANTHER" id="PTHR23278:SF31">
    <property type="entry name" value="SIDESTEP II, ISOFORM A"/>
    <property type="match status" value="1"/>
</dbReference>
<dbReference type="SMART" id="SM00408">
    <property type="entry name" value="IGc2"/>
    <property type="match status" value="1"/>
</dbReference>